<keyword evidence="2" id="KW-0808">Transferase</keyword>
<comment type="caution">
    <text evidence="6">The sequence shown here is derived from an EMBL/GenBank/DDBJ whole genome shotgun (WGS) entry which is preliminary data.</text>
</comment>
<dbReference type="Gene3D" id="3.40.50.150">
    <property type="entry name" value="Vaccinia Virus protein VP39"/>
    <property type="match status" value="1"/>
</dbReference>
<dbReference type="EMBL" id="JBBYHV010000002">
    <property type="protein sequence ID" value="MEL1251566.1"/>
    <property type="molecule type" value="Genomic_DNA"/>
</dbReference>
<dbReference type="Proteomes" id="UP001497045">
    <property type="component" value="Unassembled WGS sequence"/>
</dbReference>
<dbReference type="Gene3D" id="1.10.10.10">
    <property type="entry name" value="Winged helix-like DNA-binding domain superfamily/Winged helix DNA-binding domain"/>
    <property type="match status" value="1"/>
</dbReference>
<dbReference type="Pfam" id="PF00891">
    <property type="entry name" value="Methyltransf_2"/>
    <property type="match status" value="1"/>
</dbReference>
<dbReference type="InterPro" id="IPR029063">
    <property type="entry name" value="SAM-dependent_MTases_sf"/>
</dbReference>
<keyword evidence="3" id="KW-0949">S-adenosyl-L-methionine</keyword>
<proteinExistence type="predicted"/>
<dbReference type="GO" id="GO:0008168">
    <property type="term" value="F:methyltransferase activity"/>
    <property type="evidence" value="ECO:0007669"/>
    <property type="project" value="UniProtKB-KW"/>
</dbReference>
<feature type="domain" description="O-methyltransferase C-terminal" evidence="4">
    <location>
        <begin position="112"/>
        <end position="322"/>
    </location>
</feature>
<dbReference type="InterPro" id="IPR036390">
    <property type="entry name" value="WH_DNA-bd_sf"/>
</dbReference>
<dbReference type="InterPro" id="IPR016461">
    <property type="entry name" value="COMT-like"/>
</dbReference>
<dbReference type="GO" id="GO:0032259">
    <property type="term" value="P:methylation"/>
    <property type="evidence" value="ECO:0007669"/>
    <property type="project" value="UniProtKB-KW"/>
</dbReference>
<sequence>MTSLTPERIIQVGMGFWPARTLQTAAKLGLFTTLGSQSMSGEEIADKLALAPRAIPDFPDALVALGFLERDGEGPEARYHNSEEAALFLDKASSAYIGGFLEMAHDRLYPFWEDLGEGLKTGEAQNEAKRGMASIFETAYSSQESLEQFLSAMSGISTGNFKALAADFDFSPYQTHCDVGGAEGILAIEVARANPHMSCLTADLPPVQPIAQAKIAEAGLSERVTTRAIDFFKDDLPKADVITMGMILHDWDLPTKKMLIAKAYDALPEGGAYIVIEQLIDDARRENVFGLMMSLNMLIEGGDAFDYTGADFAAWCTEAGFKKTEVMHLAGPSSAAIAYK</sequence>
<evidence type="ECO:0000259" key="4">
    <source>
        <dbReference type="Pfam" id="PF00891"/>
    </source>
</evidence>
<dbReference type="PIRSF" id="PIRSF005739">
    <property type="entry name" value="O-mtase"/>
    <property type="match status" value="1"/>
</dbReference>
<keyword evidence="1 6" id="KW-0489">Methyltransferase</keyword>
<organism evidence="6 7">
    <name type="scientific">Aurantiacibacter gilvus</name>
    <dbReference type="NCBI Taxonomy" id="3139141"/>
    <lineage>
        <taxon>Bacteria</taxon>
        <taxon>Pseudomonadati</taxon>
        <taxon>Pseudomonadota</taxon>
        <taxon>Alphaproteobacteria</taxon>
        <taxon>Sphingomonadales</taxon>
        <taxon>Erythrobacteraceae</taxon>
        <taxon>Aurantiacibacter</taxon>
    </lineage>
</organism>
<dbReference type="InterPro" id="IPR012967">
    <property type="entry name" value="COMT_dimerisation"/>
</dbReference>
<reference evidence="6 7" key="1">
    <citation type="submission" date="2024-04" db="EMBL/GenBank/DDBJ databases">
        <title>Aurantiacibacter sp. DGU6 16S ribosomal RNA gene Genome sequencing and assembly.</title>
        <authorList>
            <person name="Park S."/>
        </authorList>
    </citation>
    <scope>NUCLEOTIDE SEQUENCE [LARGE SCALE GENOMIC DNA]</scope>
    <source>
        <strain evidence="6 7">DGU6</strain>
    </source>
</reference>
<dbReference type="CDD" id="cd02440">
    <property type="entry name" value="AdoMet_MTases"/>
    <property type="match status" value="1"/>
</dbReference>
<dbReference type="Pfam" id="PF08100">
    <property type="entry name" value="Dimerisation"/>
    <property type="match status" value="1"/>
</dbReference>
<dbReference type="SUPFAM" id="SSF46785">
    <property type="entry name" value="Winged helix' DNA-binding domain"/>
    <property type="match status" value="1"/>
</dbReference>
<dbReference type="PANTHER" id="PTHR43712">
    <property type="entry name" value="PUTATIVE (AFU_ORTHOLOGUE AFUA_4G14580)-RELATED"/>
    <property type="match status" value="1"/>
</dbReference>
<evidence type="ECO:0000256" key="2">
    <source>
        <dbReference type="ARBA" id="ARBA00022679"/>
    </source>
</evidence>
<evidence type="ECO:0000259" key="5">
    <source>
        <dbReference type="Pfam" id="PF08100"/>
    </source>
</evidence>
<gene>
    <name evidence="6" type="ORF">AAEO60_12895</name>
</gene>
<protein>
    <submittedName>
        <fullName evidence="6">Methyltransferase</fullName>
    </submittedName>
</protein>
<evidence type="ECO:0000313" key="7">
    <source>
        <dbReference type="Proteomes" id="UP001497045"/>
    </source>
</evidence>
<dbReference type="InterPro" id="IPR001077">
    <property type="entry name" value="COMT_C"/>
</dbReference>
<feature type="domain" description="O-methyltransferase dimerisation" evidence="5">
    <location>
        <begin position="15"/>
        <end position="90"/>
    </location>
</feature>
<name>A0ABU9IGL4_9SPHN</name>
<dbReference type="PANTHER" id="PTHR43712:SF2">
    <property type="entry name" value="O-METHYLTRANSFERASE CICE"/>
    <property type="match status" value="1"/>
</dbReference>
<evidence type="ECO:0000256" key="3">
    <source>
        <dbReference type="ARBA" id="ARBA00022691"/>
    </source>
</evidence>
<accession>A0ABU9IGL4</accession>
<dbReference type="PROSITE" id="PS51683">
    <property type="entry name" value="SAM_OMT_II"/>
    <property type="match status" value="1"/>
</dbReference>
<dbReference type="InterPro" id="IPR036388">
    <property type="entry name" value="WH-like_DNA-bd_sf"/>
</dbReference>
<evidence type="ECO:0000256" key="1">
    <source>
        <dbReference type="ARBA" id="ARBA00022603"/>
    </source>
</evidence>
<dbReference type="SUPFAM" id="SSF53335">
    <property type="entry name" value="S-adenosyl-L-methionine-dependent methyltransferases"/>
    <property type="match status" value="1"/>
</dbReference>
<keyword evidence="7" id="KW-1185">Reference proteome</keyword>
<evidence type="ECO:0000313" key="6">
    <source>
        <dbReference type="EMBL" id="MEL1251566.1"/>
    </source>
</evidence>
<dbReference type="RefSeq" id="WP_341674116.1">
    <property type="nucleotide sequence ID" value="NZ_JBBYHV010000002.1"/>
</dbReference>